<organism evidence="3 5">
    <name type="scientific">Streptococcus chenjunshii</name>
    <dbReference type="NCBI Taxonomy" id="2173853"/>
    <lineage>
        <taxon>Bacteria</taxon>
        <taxon>Bacillati</taxon>
        <taxon>Bacillota</taxon>
        <taxon>Bacilli</taxon>
        <taxon>Lactobacillales</taxon>
        <taxon>Streptococcaceae</taxon>
        <taxon>Streptococcus</taxon>
    </lineage>
</organism>
<accession>A0A372KIS6</accession>
<reference evidence="4" key="3">
    <citation type="submission" date="2018-08" db="EMBL/GenBank/DDBJ databases">
        <title>Streptococcus chenjunshii sp. nov., isolated from stools sample of the Tibetan antelope in the Qinghai-Tibet plateau, China.</title>
        <authorList>
            <person name="Tian Z."/>
        </authorList>
    </citation>
    <scope>NUCLEOTIDE SEQUENCE [LARGE SCALE GENOMIC DNA]</scope>
    <source>
        <strain evidence="4">Z15</strain>
    </source>
</reference>
<gene>
    <name evidence="1" type="ORF">DDV21_010100</name>
    <name evidence="2" type="ORF">DDV22_10875</name>
    <name evidence="3" type="ORF">DDV23_10980</name>
</gene>
<dbReference type="OrthoDB" id="2228436at2"/>
<dbReference type="RefSeq" id="WP_116879134.1">
    <property type="nucleotide sequence ID" value="NZ_CP031733.1"/>
</dbReference>
<dbReference type="KEGG" id="schj:DDV21_010100"/>
<name>A0A372KIS6_9STRE</name>
<dbReference type="Proteomes" id="UP000262901">
    <property type="component" value="Unassembled WGS sequence"/>
</dbReference>
<evidence type="ECO:0000313" key="2">
    <source>
        <dbReference type="EMBL" id="RFU50015.1"/>
    </source>
</evidence>
<evidence type="ECO:0008006" key="7">
    <source>
        <dbReference type="Google" id="ProtNLM"/>
    </source>
</evidence>
<sequence>MDIRPKTLSIVQMVGYKEEGLVGVLTDEICWDVYALGQDFIEGMLDTVYSDGPVYFKSYPFSDLESVAIFTTFGNKITPTGEEVGPLLFEEKILIESDDFATFLSDNLSEYYEALASKYSGKPLDNLAVYHVLYHPSETSVVVDAYSSWEED</sequence>
<dbReference type="EMBL" id="QVQY01000056">
    <property type="protein sequence ID" value="RFU50015.1"/>
    <property type="molecule type" value="Genomic_DNA"/>
</dbReference>
<dbReference type="Proteomes" id="UP000246115">
    <property type="component" value="Chromosome"/>
</dbReference>
<evidence type="ECO:0000313" key="4">
    <source>
        <dbReference type="Proteomes" id="UP000246115"/>
    </source>
</evidence>
<reference evidence="3 5" key="2">
    <citation type="submission" date="2018-08" db="EMBL/GenBank/DDBJ databases">
        <title>Draft genome of Streptococcus sp. nov. Z1.</title>
        <authorList>
            <person name="Tian Z."/>
        </authorList>
    </citation>
    <scope>NUCLEOTIDE SEQUENCE [LARGE SCALE GENOMIC DNA]</scope>
    <source>
        <strain evidence="3">Z1</strain>
        <strain evidence="5">Z1(2018)</strain>
    </source>
</reference>
<dbReference type="AlphaFoldDB" id="A0A372KIS6"/>
<protein>
    <recommendedName>
        <fullName evidence="7">Integron-associated effector binding protein domain-containing protein</fullName>
    </recommendedName>
</protein>
<keyword evidence="6" id="KW-1185">Reference proteome</keyword>
<evidence type="ECO:0000313" key="3">
    <source>
        <dbReference type="EMBL" id="RFU52195.1"/>
    </source>
</evidence>
<reference evidence="2 6" key="1">
    <citation type="submission" date="2018-08" db="EMBL/GenBank/DDBJ databases">
        <title>Draft genome of Streptococcus sp .nov. Z2.</title>
        <authorList>
            <person name="Tian Z."/>
        </authorList>
    </citation>
    <scope>NUCLEOTIDE SEQUENCE [LARGE SCALE GENOMIC DNA]</scope>
    <source>
        <strain evidence="2 6">Z2</strain>
    </source>
</reference>
<dbReference type="Proteomes" id="UP000264056">
    <property type="component" value="Unassembled WGS sequence"/>
</dbReference>
<evidence type="ECO:0000313" key="1">
    <source>
        <dbReference type="EMBL" id="AXQ79402.1"/>
    </source>
</evidence>
<evidence type="ECO:0000313" key="5">
    <source>
        <dbReference type="Proteomes" id="UP000262901"/>
    </source>
</evidence>
<evidence type="ECO:0000313" key="6">
    <source>
        <dbReference type="Proteomes" id="UP000264056"/>
    </source>
</evidence>
<dbReference type="EMBL" id="QVQZ01000056">
    <property type="protein sequence ID" value="RFU52195.1"/>
    <property type="molecule type" value="Genomic_DNA"/>
</dbReference>
<proteinExistence type="predicted"/>
<reference evidence="1" key="4">
    <citation type="journal article" date="2019" name="Int. J. Syst. Evol. Microbiol.">
        <title>Streptococcus chenjunshii sp. nov. isolated from feces of Tibetan antelopes.</title>
        <authorList>
            <person name="Tian Z."/>
            <person name="Lu S."/>
            <person name="Jin D."/>
            <person name="Yang J."/>
            <person name="Pu J."/>
            <person name="Lai X.H."/>
            <person name="Bai X.N."/>
            <person name="Wu X.M."/>
            <person name="Li J."/>
            <person name="Wang S."/>
            <person name="Xu J."/>
        </authorList>
    </citation>
    <scope>NUCLEOTIDE SEQUENCE</scope>
    <source>
        <strain evidence="1">Z15</strain>
    </source>
</reference>
<accession>A0A346NEF7</accession>
<dbReference type="EMBL" id="CP031733">
    <property type="protein sequence ID" value="AXQ79402.1"/>
    <property type="molecule type" value="Genomic_DNA"/>
</dbReference>